<evidence type="ECO:0000313" key="17">
    <source>
        <dbReference type="EMBL" id="ARC37272.1"/>
    </source>
</evidence>
<evidence type="ECO:0000256" key="14">
    <source>
        <dbReference type="SAM" id="MobiDB-lite"/>
    </source>
</evidence>
<dbReference type="eggNOG" id="COG0706">
    <property type="taxonomic scope" value="Bacteria"/>
</dbReference>
<keyword evidence="8 13" id="KW-1133">Transmembrane helix</keyword>
<dbReference type="KEGG" id="pye:A6J80_13555"/>
<keyword evidence="18" id="KW-1185">Reference proteome</keyword>
<evidence type="ECO:0000256" key="4">
    <source>
        <dbReference type="ARBA" id="ARBA00022448"/>
    </source>
</evidence>
<evidence type="ECO:0000256" key="6">
    <source>
        <dbReference type="ARBA" id="ARBA00022692"/>
    </source>
</evidence>
<dbReference type="GO" id="GO:0005886">
    <property type="term" value="C:plasma membrane"/>
    <property type="evidence" value="ECO:0007669"/>
    <property type="project" value="UniProtKB-SubCell"/>
</dbReference>
<comment type="similarity">
    <text evidence="2 13">Belongs to the OXA1/ALB3/YidC family. Type 1 subfamily.</text>
</comment>
<evidence type="ECO:0000259" key="16">
    <source>
        <dbReference type="Pfam" id="PF14849"/>
    </source>
</evidence>
<feature type="region of interest" description="Disordered" evidence="14">
    <location>
        <begin position="31"/>
        <end position="76"/>
    </location>
</feature>
<dbReference type="InterPro" id="IPR028055">
    <property type="entry name" value="YidC/Oxa/ALB_C"/>
</dbReference>
<feature type="domain" description="Membrane insertase YidC N-terminal" evidence="16">
    <location>
        <begin position="73"/>
        <end position="379"/>
    </location>
</feature>
<feature type="transmembrane region" description="Helical" evidence="13">
    <location>
        <begin position="558"/>
        <end position="579"/>
    </location>
</feature>
<feature type="transmembrane region" description="Helical" evidence="13">
    <location>
        <begin position="7"/>
        <end position="27"/>
    </location>
</feature>
<evidence type="ECO:0000256" key="3">
    <source>
        <dbReference type="ARBA" id="ARBA00015325"/>
    </source>
</evidence>
<keyword evidence="5 13" id="KW-1003">Cell membrane</keyword>
<proteinExistence type="inferred from homology"/>
<dbReference type="InterPro" id="IPR038221">
    <property type="entry name" value="YidC_periplasmic_sf"/>
</dbReference>
<dbReference type="AlphaFoldDB" id="A0A1V0GTY1"/>
<feature type="compositionally biased region" description="Basic and acidic residues" evidence="14">
    <location>
        <begin position="628"/>
        <end position="638"/>
    </location>
</feature>
<dbReference type="PRINTS" id="PR01900">
    <property type="entry name" value="YIDCPROTEIN"/>
</dbReference>
<keyword evidence="7 13" id="KW-0653">Protein transport</keyword>
<dbReference type="PANTHER" id="PTHR12428:SF65">
    <property type="entry name" value="CYTOCHROME C OXIDASE ASSEMBLY PROTEIN COX18, MITOCHONDRIAL"/>
    <property type="match status" value="1"/>
</dbReference>
<dbReference type="InterPro" id="IPR001708">
    <property type="entry name" value="YidC/ALB3/OXA1/COX18"/>
</dbReference>
<dbReference type="CDD" id="cd19961">
    <property type="entry name" value="EcYidC-like_peri"/>
    <property type="match status" value="1"/>
</dbReference>
<dbReference type="Pfam" id="PF14849">
    <property type="entry name" value="YidC_periplas"/>
    <property type="match status" value="1"/>
</dbReference>
<dbReference type="InterPro" id="IPR019998">
    <property type="entry name" value="Membr_insert_YidC"/>
</dbReference>
<evidence type="ECO:0000256" key="1">
    <source>
        <dbReference type="ARBA" id="ARBA00004429"/>
    </source>
</evidence>
<name>A0A1V0GTY1_9RHOB</name>
<dbReference type="PANTHER" id="PTHR12428">
    <property type="entry name" value="OXA1"/>
    <property type="match status" value="1"/>
</dbReference>
<evidence type="ECO:0000256" key="5">
    <source>
        <dbReference type="ARBA" id="ARBA00022475"/>
    </source>
</evidence>
<dbReference type="PRINTS" id="PR00701">
    <property type="entry name" value="60KDINNERMP"/>
</dbReference>
<dbReference type="GO" id="GO:0032977">
    <property type="term" value="F:membrane insertase activity"/>
    <property type="evidence" value="ECO:0007669"/>
    <property type="project" value="InterPro"/>
</dbReference>
<feature type="transmembrane region" description="Helical" evidence="13">
    <location>
        <begin position="520"/>
        <end position="538"/>
    </location>
</feature>
<dbReference type="InterPro" id="IPR047196">
    <property type="entry name" value="YidC_ALB_C"/>
</dbReference>
<accession>A0A1V0GTY1</accession>
<dbReference type="GO" id="GO:0051205">
    <property type="term" value="P:protein insertion into membrane"/>
    <property type="evidence" value="ECO:0007669"/>
    <property type="project" value="TreeGrafter"/>
</dbReference>
<gene>
    <name evidence="13" type="primary">yidC</name>
    <name evidence="17" type="ORF">A6J80_13555</name>
</gene>
<dbReference type="Gene3D" id="2.70.98.90">
    <property type="match status" value="1"/>
</dbReference>
<keyword evidence="6 13" id="KW-0812">Transmembrane</keyword>
<dbReference type="CDD" id="cd20070">
    <property type="entry name" value="5TM_YidC_Alb3"/>
    <property type="match status" value="1"/>
</dbReference>
<evidence type="ECO:0000256" key="13">
    <source>
        <dbReference type="HAMAP-Rule" id="MF_01810"/>
    </source>
</evidence>
<evidence type="ECO:0000256" key="9">
    <source>
        <dbReference type="ARBA" id="ARBA00023136"/>
    </source>
</evidence>
<dbReference type="Proteomes" id="UP000191257">
    <property type="component" value="Chromosome"/>
</dbReference>
<keyword evidence="10 13" id="KW-0143">Chaperone</keyword>
<evidence type="ECO:0000256" key="7">
    <source>
        <dbReference type="ARBA" id="ARBA00022927"/>
    </source>
</evidence>
<dbReference type="STRING" id="147645.A6J80_13555"/>
<dbReference type="NCBIfam" id="NF002353">
    <property type="entry name" value="PRK01318.1-4"/>
    <property type="match status" value="1"/>
</dbReference>
<sequence>MEDNNRNLILAMVLSALVILVWSIFFAPEPAPPAQQTAQTQTVPGQVAPDALPAANAPTLGTASADPSAGAQRLRVESPSLRGSISLAGGRIDDLELTGYHETLDPNSPYVRLLSPTAQPGIKADGSPVAPGGNLSVTLQKPYYAVYGWMPGPGTDPALVPGPATVWQVESGDVLAPGKPVTLAWDNGAGQIFRRTYELDDKFLFTISQSLENTAATAFSAAPYGILARHGRPDTQNFFVLHEGVVGMTDGQLLEKKYKAITELAATGAEGPALLTDVAENGWIGFTDKYWMTTLAPAPGSAFTAVVKYAPGADIFQTEARMPMQTVAPGATASSSSYLFAGAKVWETIRGYQENPGIDRFVDSIDWGWFYFLTKPIFRLLHWLHGFIGNMGWSIIGLTFILKLLVFPLARKSYISMAKMKELQPQMEAIKERVGDDRMKYQKEVMELYKREKVNPAAGCLPVLLQIPIFFSLYKVIFVTIELRHAPWIGWIRDLSAPDPSSLWNLFGLLPWATPGQGSFLHSFTLPALAIVLGISMWMQQKLNPAPADPAQKMIFAWMPWIFMFMLGGFASGLVLYWITNNLITIAQQYTIMSMHGHRPDLFGNIRSSLPARGKAEAKSAGKPAAKGGDKPGGKAGK</sequence>
<dbReference type="NCBIfam" id="TIGR03592">
    <property type="entry name" value="yidC_oxa1_cterm"/>
    <property type="match status" value="1"/>
</dbReference>
<evidence type="ECO:0000256" key="11">
    <source>
        <dbReference type="ARBA" id="ARBA00033245"/>
    </source>
</evidence>
<comment type="function">
    <text evidence="13">Required for the insertion and/or proper folding and/or complex formation of integral membrane proteins into the membrane. Involved in integration of membrane proteins that insert both dependently and independently of the Sec translocase complex, as well as at least some lipoproteins. Aids folding of multispanning membrane proteins.</text>
</comment>
<evidence type="ECO:0000313" key="18">
    <source>
        <dbReference type="Proteomes" id="UP000191257"/>
    </source>
</evidence>
<dbReference type="HAMAP" id="MF_01810">
    <property type="entry name" value="YidC_type1"/>
    <property type="match status" value="1"/>
</dbReference>
<feature type="region of interest" description="Disordered" evidence="14">
    <location>
        <begin position="613"/>
        <end position="638"/>
    </location>
</feature>
<evidence type="ECO:0000256" key="12">
    <source>
        <dbReference type="ARBA" id="ARBA00033342"/>
    </source>
</evidence>
<dbReference type="InterPro" id="IPR028053">
    <property type="entry name" value="Membr_insert_YidC_N"/>
</dbReference>
<feature type="compositionally biased region" description="Low complexity" evidence="14">
    <location>
        <begin position="34"/>
        <end position="48"/>
    </location>
</feature>
<dbReference type="NCBIfam" id="TIGR03593">
    <property type="entry name" value="yidC_nterm"/>
    <property type="match status" value="2"/>
</dbReference>
<keyword evidence="4 13" id="KW-0813">Transport</keyword>
<dbReference type="EMBL" id="CP020442">
    <property type="protein sequence ID" value="ARC37272.1"/>
    <property type="molecule type" value="Genomic_DNA"/>
</dbReference>
<evidence type="ECO:0000256" key="2">
    <source>
        <dbReference type="ARBA" id="ARBA00010527"/>
    </source>
</evidence>
<dbReference type="RefSeq" id="WP_080621857.1">
    <property type="nucleotide sequence ID" value="NZ_CAWMZI010000001.1"/>
</dbReference>
<evidence type="ECO:0000259" key="15">
    <source>
        <dbReference type="Pfam" id="PF02096"/>
    </source>
</evidence>
<protein>
    <recommendedName>
        <fullName evidence="3 13">Membrane protein insertase YidC</fullName>
    </recommendedName>
    <alternativeName>
        <fullName evidence="12 13">Foldase YidC</fullName>
    </alternativeName>
    <alternativeName>
        <fullName evidence="11 13">Membrane integrase YidC</fullName>
    </alternativeName>
    <alternativeName>
        <fullName evidence="13">Membrane protein YidC</fullName>
    </alternativeName>
</protein>
<dbReference type="Pfam" id="PF02096">
    <property type="entry name" value="60KD_IMP"/>
    <property type="match status" value="1"/>
</dbReference>
<feature type="domain" description="Membrane insertase YidC/Oxa/ALB C-terminal" evidence="15">
    <location>
        <begin position="391"/>
        <end position="593"/>
    </location>
</feature>
<feature type="transmembrane region" description="Helical" evidence="13">
    <location>
        <begin position="383"/>
        <end position="410"/>
    </location>
</feature>
<reference evidence="17" key="1">
    <citation type="submission" date="2017-12" db="EMBL/GenBank/DDBJ databases">
        <title>FDA dAtabase for Regulatory Grade micrObial Sequences (FDA-ARGOS): Supporting development and validation of Infectious Disease Dx tests.</title>
        <authorList>
            <person name="Campos J."/>
            <person name="Goldberg B."/>
            <person name="Tallon L."/>
            <person name="Sadzewicz L."/>
            <person name="Sengamalay N."/>
            <person name="Ott S."/>
            <person name="Godinez A."/>
            <person name="Nagaraj S."/>
            <person name="Vyas G."/>
            <person name="Aluvathingal J."/>
            <person name="Nadendla S."/>
            <person name="Geyer C."/>
            <person name="Nandy P."/>
            <person name="Hobson J."/>
            <person name="Sichtig H."/>
        </authorList>
    </citation>
    <scope>NUCLEOTIDE SEQUENCE</scope>
    <source>
        <strain evidence="17">FDAARGOS_252</strain>
    </source>
</reference>
<keyword evidence="9 13" id="KW-0472">Membrane</keyword>
<dbReference type="GO" id="GO:0015031">
    <property type="term" value="P:protein transport"/>
    <property type="evidence" value="ECO:0007669"/>
    <property type="project" value="UniProtKB-KW"/>
</dbReference>
<organism evidence="17 18">
    <name type="scientific">Paracoccus yeei</name>
    <dbReference type="NCBI Taxonomy" id="147645"/>
    <lineage>
        <taxon>Bacteria</taxon>
        <taxon>Pseudomonadati</taxon>
        <taxon>Pseudomonadota</taxon>
        <taxon>Alphaproteobacteria</taxon>
        <taxon>Rhodobacterales</taxon>
        <taxon>Paracoccaceae</taxon>
        <taxon>Paracoccus</taxon>
    </lineage>
</organism>
<evidence type="ECO:0000256" key="8">
    <source>
        <dbReference type="ARBA" id="ARBA00022989"/>
    </source>
</evidence>
<comment type="subunit">
    <text evidence="13">Interacts with the Sec translocase complex via SecD. Specifically interacts with transmembrane segments of nascent integral membrane proteins during membrane integration.</text>
</comment>
<evidence type="ECO:0000256" key="10">
    <source>
        <dbReference type="ARBA" id="ARBA00023186"/>
    </source>
</evidence>
<comment type="subcellular location">
    <subcellularLocation>
        <location evidence="1">Cell inner membrane</location>
        <topology evidence="1">Multi-pass membrane protein</topology>
    </subcellularLocation>
    <subcellularLocation>
        <location evidence="13">Cell membrane</location>
        <topology evidence="13">Multi-pass membrane protein</topology>
    </subcellularLocation>
</comment>